<comment type="similarity">
    <text evidence="5">Belongs to the eIF-3 subunit K family.</text>
</comment>
<dbReference type="Pfam" id="PF10075">
    <property type="entry name" value="CSN8_PSD8_EIF3K"/>
    <property type="match status" value="1"/>
</dbReference>
<organism evidence="7 8">
    <name type="scientific">Tigriopus californicus</name>
    <name type="common">Marine copepod</name>
    <dbReference type="NCBI Taxonomy" id="6832"/>
    <lineage>
        <taxon>Eukaryota</taxon>
        <taxon>Metazoa</taxon>
        <taxon>Ecdysozoa</taxon>
        <taxon>Arthropoda</taxon>
        <taxon>Crustacea</taxon>
        <taxon>Multicrustacea</taxon>
        <taxon>Hexanauplia</taxon>
        <taxon>Copepoda</taxon>
        <taxon>Harpacticoida</taxon>
        <taxon>Harpacticidae</taxon>
        <taxon>Tigriopus</taxon>
    </lineage>
</organism>
<dbReference type="GO" id="GO:0003723">
    <property type="term" value="F:RNA binding"/>
    <property type="evidence" value="ECO:0007669"/>
    <property type="project" value="UniProtKB-UniRule"/>
</dbReference>
<dbReference type="GO" id="GO:0016282">
    <property type="term" value="C:eukaryotic 43S preinitiation complex"/>
    <property type="evidence" value="ECO:0007669"/>
    <property type="project" value="UniProtKB-UniRule"/>
</dbReference>
<accession>A0A553PIC8</accession>
<evidence type="ECO:0000313" key="8">
    <source>
        <dbReference type="Proteomes" id="UP000318571"/>
    </source>
</evidence>
<dbReference type="InterPro" id="IPR009374">
    <property type="entry name" value="eIF3k"/>
</dbReference>
<dbReference type="InterPro" id="IPR016020">
    <property type="entry name" value="Transl_init_fac_sub12_N_euk"/>
</dbReference>
<gene>
    <name evidence="7" type="ORF">TCAL_07420</name>
</gene>
<feature type="domain" description="PCI" evidence="6">
    <location>
        <begin position="44"/>
        <end position="206"/>
    </location>
</feature>
<dbReference type="GO" id="GO:0003743">
    <property type="term" value="F:translation initiation factor activity"/>
    <property type="evidence" value="ECO:0007669"/>
    <property type="project" value="UniProtKB-UniRule"/>
</dbReference>
<dbReference type="InterPro" id="IPR033464">
    <property type="entry name" value="CSN8_PSD8_EIF3K"/>
</dbReference>
<comment type="caution">
    <text evidence="7">The sequence shown here is derived from an EMBL/GenBank/DDBJ whole genome shotgun (WGS) entry which is preliminary data.</text>
</comment>
<evidence type="ECO:0000256" key="5">
    <source>
        <dbReference type="HAMAP-Rule" id="MF_03010"/>
    </source>
</evidence>
<dbReference type="HAMAP" id="MF_03010">
    <property type="entry name" value="eIF3k"/>
    <property type="match status" value="1"/>
</dbReference>
<dbReference type="Gene3D" id="1.10.10.10">
    <property type="entry name" value="Winged helix-like DNA-binding domain superfamily/Winged helix DNA-binding domain"/>
    <property type="match status" value="1"/>
</dbReference>
<dbReference type="Gene3D" id="1.25.40.250">
    <property type="entry name" value="ARM repeat, domain 1"/>
    <property type="match status" value="1"/>
</dbReference>
<dbReference type="SUPFAM" id="SSF46785">
    <property type="entry name" value="Winged helix' DNA-binding domain"/>
    <property type="match status" value="1"/>
</dbReference>
<dbReference type="PANTHER" id="PTHR13022">
    <property type="entry name" value="EUKARYOTIC TRANSLATION INITIATION FACTOR 3 SUBUNIT 11"/>
    <property type="match status" value="1"/>
</dbReference>
<evidence type="ECO:0000256" key="1">
    <source>
        <dbReference type="ARBA" id="ARBA00022490"/>
    </source>
</evidence>
<dbReference type="GO" id="GO:0001732">
    <property type="term" value="P:formation of cytoplasmic translation initiation complex"/>
    <property type="evidence" value="ECO:0007669"/>
    <property type="project" value="UniProtKB-UniRule"/>
</dbReference>
<dbReference type="PROSITE" id="PS50250">
    <property type="entry name" value="PCI"/>
    <property type="match status" value="1"/>
</dbReference>
<dbReference type="AlphaFoldDB" id="A0A553PIC8"/>
<evidence type="ECO:0000256" key="3">
    <source>
        <dbReference type="ARBA" id="ARBA00022917"/>
    </source>
</evidence>
<evidence type="ECO:0000313" key="7">
    <source>
        <dbReference type="EMBL" id="TRY77438.1"/>
    </source>
</evidence>
<dbReference type="PANTHER" id="PTHR13022:SF0">
    <property type="entry name" value="EUKARYOTIC TRANSLATION INITIATION FACTOR 3 SUBUNIT K"/>
    <property type="match status" value="1"/>
</dbReference>
<keyword evidence="3 5" id="KW-0648">Protein biosynthesis</keyword>
<dbReference type="OrthoDB" id="337745at2759"/>
<dbReference type="GO" id="GO:0006446">
    <property type="term" value="P:regulation of translational initiation"/>
    <property type="evidence" value="ECO:0007669"/>
    <property type="project" value="InterPro"/>
</dbReference>
<evidence type="ECO:0000256" key="2">
    <source>
        <dbReference type="ARBA" id="ARBA00022540"/>
    </source>
</evidence>
<dbReference type="SUPFAM" id="SSF48371">
    <property type="entry name" value="ARM repeat"/>
    <property type="match status" value="1"/>
</dbReference>
<dbReference type="InterPro" id="IPR036390">
    <property type="entry name" value="WH_DNA-bd_sf"/>
</dbReference>
<keyword evidence="8" id="KW-1185">Reference proteome</keyword>
<dbReference type="FunFam" id="1.25.40.250:FF:000001">
    <property type="entry name" value="Eukaryotic translation initiation factor 3 subunit K"/>
    <property type="match status" value="1"/>
</dbReference>
<dbReference type="STRING" id="6832.A0A553PIC8"/>
<reference evidence="7 8" key="1">
    <citation type="journal article" date="2018" name="Nat. Ecol. Evol.">
        <title>Genomic signatures of mitonuclear coevolution across populations of Tigriopus californicus.</title>
        <authorList>
            <person name="Barreto F.S."/>
            <person name="Watson E.T."/>
            <person name="Lima T.G."/>
            <person name="Willett C.S."/>
            <person name="Edmands S."/>
            <person name="Li W."/>
            <person name="Burton R.S."/>
        </authorList>
    </citation>
    <scope>NUCLEOTIDE SEQUENCE [LARGE SCALE GENOMIC DNA]</scope>
    <source>
        <strain evidence="7 8">San Diego</strain>
    </source>
</reference>
<dbReference type="OMA" id="WKHQGQG"/>
<keyword evidence="2 5" id="KW-0396">Initiation factor</keyword>
<dbReference type="FunFam" id="1.10.10.10:FF:000212">
    <property type="entry name" value="Eukaryotic translation initiation factor 3 subunit K"/>
    <property type="match status" value="1"/>
</dbReference>
<protein>
    <recommendedName>
        <fullName evidence="5">Eukaryotic translation initiation factor 3 subunit K</fullName>
        <shortName evidence="5">eIF3k</shortName>
    </recommendedName>
    <alternativeName>
        <fullName evidence="5">eIF-3 p25</fullName>
    </alternativeName>
</protein>
<sequence>MSLTSLDVMKDEVKGMLQGIERYNPNNTQPLEQYVEMQVREQAYDLEANLALLKLYQFNPSYFSLPVATQILLKALANLPHSDFVLCKCLLSHDNLEQEPIQKLQLLANLLEGCQFAQFWQRAHAMNDLVRTVPGFEDAIRKFVCHVISITYQRIPDDTLCELLGLVDENLVNQWIARNGWKSDESGFVVISNQDEQIKTKKITEKIDIESVAGIMASSF</sequence>
<comment type="subcellular location">
    <subcellularLocation>
        <location evidence="5">Cytoplasm</location>
    </subcellularLocation>
</comment>
<dbReference type="InterPro" id="IPR000717">
    <property type="entry name" value="PCI_dom"/>
</dbReference>
<dbReference type="Proteomes" id="UP000318571">
    <property type="component" value="Chromosome 5"/>
</dbReference>
<dbReference type="EMBL" id="VCGU01000004">
    <property type="protein sequence ID" value="TRY77438.1"/>
    <property type="molecule type" value="Genomic_DNA"/>
</dbReference>
<dbReference type="InterPro" id="IPR036388">
    <property type="entry name" value="WH-like_DNA-bd_sf"/>
</dbReference>
<comment type="function">
    <text evidence="5">Component of the eukaryotic translation initiation factor 3 (eIF-3) complex, which is involved in protein synthesis of a specialized repertoire of mRNAs and, together with other initiation factors, stimulates binding of mRNA and methionyl-tRNAi to the 40S ribosome. The eIF-3 complex specifically targets and initiates translation of a subset of mRNAs involved in cell proliferation.</text>
</comment>
<evidence type="ECO:0000256" key="4">
    <source>
        <dbReference type="ARBA" id="ARBA00057041"/>
    </source>
</evidence>
<dbReference type="InterPro" id="IPR016024">
    <property type="entry name" value="ARM-type_fold"/>
</dbReference>
<dbReference type="GO" id="GO:0005852">
    <property type="term" value="C:eukaryotic translation initiation factor 3 complex"/>
    <property type="evidence" value="ECO:0007669"/>
    <property type="project" value="UniProtKB-UniRule"/>
</dbReference>
<evidence type="ECO:0000259" key="6">
    <source>
        <dbReference type="PROSITE" id="PS50250"/>
    </source>
</evidence>
<dbReference type="GO" id="GO:0033290">
    <property type="term" value="C:eukaryotic 48S preinitiation complex"/>
    <property type="evidence" value="ECO:0007669"/>
    <property type="project" value="UniProtKB-UniRule"/>
</dbReference>
<keyword evidence="1 5" id="KW-0963">Cytoplasm</keyword>
<name>A0A553PIC8_TIGCA</name>
<comment type="subunit">
    <text evidence="5">Component of the eukaryotic translation initiation factor 3 (eIF-3) complex.</text>
</comment>
<comment type="function">
    <text evidence="4">Component of the eukaryotic translation initiation factor 3 (eIF-3) complex, which is required for several steps in the initiation of protein synthesis. The eIF-3 complex associates with the 40S ribosome and facilitates the recruitment of eIF-1, eIF-1A, eIF-2:GTP:methionyl-tRNAi and eIF-5 to form the 43S pre-initiation complex (43S PIC). The eIF-3 complex stimulates mRNA recruitment to the 43S PIC and scanning of the mRNA for AUG recognition. The eIF-3 complex is also required for disassembly and recycling of post-termination ribosomal complexes and subsequently prevents premature joining of the 40S and 60S ribosomal subunits prior to initiation. The eIF-3 complex specifically targets and initiates translation of a subset of mRNAs involved in cell proliferation, including cell cycling, differentiation and apoptosis, and uses different modes of RNA stem-loop binding to exert either translational activation or repression.</text>
</comment>
<dbReference type="GO" id="GO:0043022">
    <property type="term" value="F:ribosome binding"/>
    <property type="evidence" value="ECO:0007669"/>
    <property type="project" value="InterPro"/>
</dbReference>
<proteinExistence type="inferred from homology"/>